<sequence length="130" mass="14857">MRRILRDNLWMMITVGVFLAIVTVAKVGWGQEPKPLTPEQRIESLTRSLLNMKFNFAEEKALFAKEKNMNAGEMKITVQLQEQVMHLQKRIAGLEEQLKEANAKIAQLKMKPEIHGYDVAPGEVIDVPKE</sequence>
<dbReference type="EMBL" id="LAZR01054966">
    <property type="protein sequence ID" value="KKK77419.1"/>
    <property type="molecule type" value="Genomic_DNA"/>
</dbReference>
<accession>A0A0F9AFZ7</accession>
<feature type="coiled-coil region" evidence="1">
    <location>
        <begin position="77"/>
        <end position="111"/>
    </location>
</feature>
<gene>
    <name evidence="2" type="ORF">LCGC14_2853820</name>
</gene>
<name>A0A0F9AFZ7_9ZZZZ</name>
<evidence type="ECO:0000256" key="1">
    <source>
        <dbReference type="SAM" id="Coils"/>
    </source>
</evidence>
<protein>
    <submittedName>
        <fullName evidence="2">Uncharacterized protein</fullName>
    </submittedName>
</protein>
<keyword evidence="1" id="KW-0175">Coiled coil</keyword>
<evidence type="ECO:0000313" key="2">
    <source>
        <dbReference type="EMBL" id="KKK77419.1"/>
    </source>
</evidence>
<reference evidence="2" key="1">
    <citation type="journal article" date="2015" name="Nature">
        <title>Complex archaea that bridge the gap between prokaryotes and eukaryotes.</title>
        <authorList>
            <person name="Spang A."/>
            <person name="Saw J.H."/>
            <person name="Jorgensen S.L."/>
            <person name="Zaremba-Niedzwiedzka K."/>
            <person name="Martijn J."/>
            <person name="Lind A.E."/>
            <person name="van Eijk R."/>
            <person name="Schleper C."/>
            <person name="Guy L."/>
            <person name="Ettema T.J."/>
        </authorList>
    </citation>
    <scope>NUCLEOTIDE SEQUENCE</scope>
</reference>
<comment type="caution">
    <text evidence="2">The sequence shown here is derived from an EMBL/GenBank/DDBJ whole genome shotgun (WGS) entry which is preliminary data.</text>
</comment>
<proteinExistence type="predicted"/>
<organism evidence="2">
    <name type="scientific">marine sediment metagenome</name>
    <dbReference type="NCBI Taxonomy" id="412755"/>
    <lineage>
        <taxon>unclassified sequences</taxon>
        <taxon>metagenomes</taxon>
        <taxon>ecological metagenomes</taxon>
    </lineage>
</organism>
<dbReference type="AlphaFoldDB" id="A0A0F9AFZ7"/>